<feature type="active site" description="Proton acceptor" evidence="3">
    <location>
        <position position="154"/>
    </location>
</feature>
<dbReference type="InterPro" id="IPR011004">
    <property type="entry name" value="Trimer_LpxA-like_sf"/>
</dbReference>
<gene>
    <name evidence="6" type="ORF">SE15_01345</name>
</gene>
<dbReference type="PANTHER" id="PTHR43300">
    <property type="entry name" value="ACETYLTRANSFERASE"/>
    <property type="match status" value="1"/>
</dbReference>
<dbReference type="Gene3D" id="2.160.10.10">
    <property type="entry name" value="Hexapeptide repeat proteins"/>
    <property type="match status" value="1"/>
</dbReference>
<dbReference type="InterPro" id="IPR020019">
    <property type="entry name" value="AcTrfase_PglD-like"/>
</dbReference>
<sequence>MDYANLPDLNWEFDPTAIILYGGGGHGKVLIELIRALGSYHLAGVVDDGLAVGGEVLGLPVLGGAEILPELYRRGVRLAVNGVGGIGRPETRWRVFEVLARAGFLCPALVHPAAYVERSAHLEGGVQVLPQAYISSAVKVGFGTVINAGVVVSHDCVLGRCVNLSPGALLAGGVRVEDFAQIGMGATINIGITIGRGARVGNGATVKADVPPGGVVRAGTIWPPPALSQGG</sequence>
<dbReference type="InterPro" id="IPR050179">
    <property type="entry name" value="Trans_hexapeptide_repeat"/>
</dbReference>
<dbReference type="InterPro" id="IPR041561">
    <property type="entry name" value="PglD_N"/>
</dbReference>
<feature type="binding site" evidence="4">
    <location>
        <position position="87"/>
    </location>
    <ligand>
        <name>substrate</name>
    </ligand>
</feature>
<accession>A0A0N8GQJ8</accession>
<evidence type="ECO:0000256" key="4">
    <source>
        <dbReference type="PIRSR" id="PIRSR620019-2"/>
    </source>
</evidence>
<evidence type="ECO:0000313" key="6">
    <source>
        <dbReference type="EMBL" id="KPL83898.1"/>
    </source>
</evidence>
<dbReference type="AlphaFoldDB" id="A0A0N8GQJ8"/>
<dbReference type="SUPFAM" id="SSF51161">
    <property type="entry name" value="Trimeric LpxA-like enzymes"/>
    <property type="match status" value="1"/>
</dbReference>
<name>A0A0N8GQJ8_9CHLR</name>
<dbReference type="Pfam" id="PF17836">
    <property type="entry name" value="PglD_N"/>
    <property type="match status" value="1"/>
</dbReference>
<proteinExistence type="predicted"/>
<organism evidence="6 7">
    <name type="scientific">Thermanaerothrix daxensis</name>
    <dbReference type="NCBI Taxonomy" id="869279"/>
    <lineage>
        <taxon>Bacteria</taxon>
        <taxon>Bacillati</taxon>
        <taxon>Chloroflexota</taxon>
        <taxon>Anaerolineae</taxon>
        <taxon>Anaerolineales</taxon>
        <taxon>Anaerolineaceae</taxon>
        <taxon>Thermanaerothrix</taxon>
    </lineage>
</organism>
<reference evidence="6 7" key="1">
    <citation type="submission" date="2015-07" db="EMBL/GenBank/DDBJ databases">
        <title>Whole genome sequence of Thermanaerothrix daxensis DSM 23592.</title>
        <authorList>
            <person name="Hemp J."/>
            <person name="Ward L.M."/>
            <person name="Pace L.A."/>
            <person name="Fischer W.W."/>
        </authorList>
    </citation>
    <scope>NUCLEOTIDE SEQUENCE [LARGE SCALE GENOMIC DNA]</scope>
    <source>
        <strain evidence="6 7">GNS-1</strain>
    </source>
</reference>
<evidence type="ECO:0000256" key="3">
    <source>
        <dbReference type="PIRSR" id="PIRSR620019-1"/>
    </source>
</evidence>
<keyword evidence="2" id="KW-0677">Repeat</keyword>
<dbReference type="Gene3D" id="3.40.50.20">
    <property type="match status" value="1"/>
</dbReference>
<protein>
    <recommendedName>
        <fullName evidence="5">PglD N-terminal domain-containing protein</fullName>
    </recommendedName>
</protein>
<keyword evidence="7" id="KW-1185">Reference proteome</keyword>
<dbReference type="EMBL" id="LGKO01000002">
    <property type="protein sequence ID" value="KPL83898.1"/>
    <property type="molecule type" value="Genomic_DNA"/>
</dbReference>
<dbReference type="Proteomes" id="UP000050544">
    <property type="component" value="Unassembled WGS sequence"/>
</dbReference>
<keyword evidence="1" id="KW-0808">Transferase</keyword>
<dbReference type="STRING" id="869279.SE15_01345"/>
<feature type="site" description="Increases basicity of active site His" evidence="3">
    <location>
        <position position="155"/>
    </location>
</feature>
<evidence type="ECO:0000256" key="2">
    <source>
        <dbReference type="ARBA" id="ARBA00022737"/>
    </source>
</evidence>
<evidence type="ECO:0000256" key="1">
    <source>
        <dbReference type="ARBA" id="ARBA00022679"/>
    </source>
</evidence>
<dbReference type="PROSITE" id="PS00101">
    <property type="entry name" value="HEXAPEP_TRANSFERASES"/>
    <property type="match status" value="1"/>
</dbReference>
<evidence type="ECO:0000259" key="5">
    <source>
        <dbReference type="Pfam" id="PF17836"/>
    </source>
</evidence>
<dbReference type="InterPro" id="IPR018357">
    <property type="entry name" value="Hexapep_transf_CS"/>
</dbReference>
<evidence type="ECO:0000313" key="7">
    <source>
        <dbReference type="Proteomes" id="UP000050544"/>
    </source>
</evidence>
<dbReference type="RefSeq" id="WP_054520303.1">
    <property type="nucleotide sequence ID" value="NZ_LGKO01000002.1"/>
</dbReference>
<dbReference type="NCBIfam" id="TIGR03570">
    <property type="entry name" value="NeuD_NnaD"/>
    <property type="match status" value="1"/>
</dbReference>
<dbReference type="OrthoDB" id="9801456at2"/>
<comment type="caution">
    <text evidence="6">The sequence shown here is derived from an EMBL/GenBank/DDBJ whole genome shotgun (WGS) entry which is preliminary data.</text>
</comment>
<dbReference type="CDD" id="cd03360">
    <property type="entry name" value="LbH_AT_putative"/>
    <property type="match status" value="1"/>
</dbReference>
<dbReference type="PANTHER" id="PTHR43300:SF7">
    <property type="entry name" value="UDP-N-ACETYLBACILLOSAMINE N-ACETYLTRANSFERASE"/>
    <property type="match status" value="1"/>
</dbReference>
<feature type="domain" description="PglD N-terminal" evidence="5">
    <location>
        <begin position="18"/>
        <end position="98"/>
    </location>
</feature>
<dbReference type="GO" id="GO:0016740">
    <property type="term" value="F:transferase activity"/>
    <property type="evidence" value="ECO:0007669"/>
    <property type="project" value="UniProtKB-KW"/>
</dbReference>